<dbReference type="AlphaFoldDB" id="A0A9X0A9T8"/>
<evidence type="ECO:0000259" key="1">
    <source>
        <dbReference type="PROSITE" id="PS51352"/>
    </source>
</evidence>
<gene>
    <name evidence="2" type="ORF">OCU04_012851</name>
</gene>
<keyword evidence="3" id="KW-1185">Reference proteome</keyword>
<dbReference type="Proteomes" id="UP001152300">
    <property type="component" value="Unassembled WGS sequence"/>
</dbReference>
<dbReference type="Gene3D" id="3.40.30.10">
    <property type="entry name" value="Glutaredoxin"/>
    <property type="match status" value="1"/>
</dbReference>
<name>A0A9X0A9T8_9HELO</name>
<reference evidence="2" key="1">
    <citation type="submission" date="2022-11" db="EMBL/GenBank/DDBJ databases">
        <title>Genome Resource of Sclerotinia nivalis Strain SnTB1, a Plant Pathogen Isolated from American Ginseng.</title>
        <authorList>
            <person name="Fan S."/>
        </authorList>
    </citation>
    <scope>NUCLEOTIDE SEQUENCE</scope>
    <source>
        <strain evidence="2">SnTB1</strain>
    </source>
</reference>
<dbReference type="SUPFAM" id="SSF52833">
    <property type="entry name" value="Thioredoxin-like"/>
    <property type="match status" value="1"/>
</dbReference>
<dbReference type="InterPro" id="IPR036249">
    <property type="entry name" value="Thioredoxin-like_sf"/>
</dbReference>
<dbReference type="OrthoDB" id="19690at2759"/>
<proteinExistence type="predicted"/>
<evidence type="ECO:0000313" key="3">
    <source>
        <dbReference type="Proteomes" id="UP001152300"/>
    </source>
</evidence>
<dbReference type="PROSITE" id="PS51352">
    <property type="entry name" value="THIOREDOXIN_2"/>
    <property type="match status" value="1"/>
</dbReference>
<protein>
    <recommendedName>
        <fullName evidence="1">Thioredoxin domain-containing protein</fullName>
    </recommendedName>
</protein>
<dbReference type="InterPro" id="IPR013766">
    <property type="entry name" value="Thioredoxin_domain"/>
</dbReference>
<dbReference type="EMBL" id="JAPEIS010000016">
    <property type="protein sequence ID" value="KAJ8058677.1"/>
    <property type="molecule type" value="Genomic_DNA"/>
</dbReference>
<comment type="caution">
    <text evidence="2">The sequence shown here is derived from an EMBL/GenBank/DDBJ whole genome shotgun (WGS) entry which is preliminary data.</text>
</comment>
<feature type="domain" description="Thioredoxin" evidence="1">
    <location>
        <begin position="23"/>
        <end position="176"/>
    </location>
</feature>
<accession>A0A9X0A9T8</accession>
<evidence type="ECO:0000313" key="2">
    <source>
        <dbReference type="EMBL" id="KAJ8058677.1"/>
    </source>
</evidence>
<sequence length="209" mass="22983">MLPLKRIPYSLPKPSTPILISFSQIPSRHRRFASTPINKGQNRIYSPVRYPPDLSTYISLSTSTSKPLLTLWTTSSCSSCRTISPLLREIIEKGIGEKEGGVLYTEVEFDAPDVLAEGLGIRYLVRSVPSLVVFWRGEVVRGGEGGVGEVMGGGGGKEGGRLNADEIMRLGREGLEEWVRGVARRGEEWRGMHPGNEGLFGGLWRGWGK</sequence>
<organism evidence="2 3">
    <name type="scientific">Sclerotinia nivalis</name>
    <dbReference type="NCBI Taxonomy" id="352851"/>
    <lineage>
        <taxon>Eukaryota</taxon>
        <taxon>Fungi</taxon>
        <taxon>Dikarya</taxon>
        <taxon>Ascomycota</taxon>
        <taxon>Pezizomycotina</taxon>
        <taxon>Leotiomycetes</taxon>
        <taxon>Helotiales</taxon>
        <taxon>Sclerotiniaceae</taxon>
        <taxon>Sclerotinia</taxon>
    </lineage>
</organism>